<dbReference type="PANTHER" id="PTHR46796:SF6">
    <property type="entry name" value="ARAC SUBFAMILY"/>
    <property type="match status" value="1"/>
</dbReference>
<accession>A0A6G7XE14</accession>
<evidence type="ECO:0000256" key="1">
    <source>
        <dbReference type="ARBA" id="ARBA00023015"/>
    </source>
</evidence>
<dbReference type="InterPro" id="IPR050204">
    <property type="entry name" value="AraC_XylS_family_regulators"/>
</dbReference>
<evidence type="ECO:0000259" key="4">
    <source>
        <dbReference type="PROSITE" id="PS01124"/>
    </source>
</evidence>
<keyword evidence="3" id="KW-0804">Transcription</keyword>
<dbReference type="GO" id="GO:0003700">
    <property type="term" value="F:DNA-binding transcription factor activity"/>
    <property type="evidence" value="ECO:0007669"/>
    <property type="project" value="InterPro"/>
</dbReference>
<dbReference type="KEGG" id="lvi:G7068_04880"/>
<dbReference type="PROSITE" id="PS01124">
    <property type="entry name" value="HTH_ARAC_FAMILY_2"/>
    <property type="match status" value="1"/>
</dbReference>
<dbReference type="PANTHER" id="PTHR46796">
    <property type="entry name" value="HTH-TYPE TRANSCRIPTIONAL ACTIVATOR RHAS-RELATED"/>
    <property type="match status" value="1"/>
</dbReference>
<gene>
    <name evidence="5" type="ORF">G7068_04880</name>
</gene>
<evidence type="ECO:0000256" key="2">
    <source>
        <dbReference type="ARBA" id="ARBA00023125"/>
    </source>
</evidence>
<keyword evidence="2" id="KW-0238">DNA-binding</keyword>
<dbReference type="SUPFAM" id="SSF46689">
    <property type="entry name" value="Homeodomain-like"/>
    <property type="match status" value="1"/>
</dbReference>
<evidence type="ECO:0000313" key="5">
    <source>
        <dbReference type="EMBL" id="QIK62618.1"/>
    </source>
</evidence>
<dbReference type="Pfam" id="PF12833">
    <property type="entry name" value="HTH_18"/>
    <property type="match status" value="1"/>
</dbReference>
<keyword evidence="1" id="KW-0805">Transcription regulation</keyword>
<keyword evidence="6" id="KW-1185">Reference proteome</keyword>
<dbReference type="InterPro" id="IPR018060">
    <property type="entry name" value="HTH_AraC"/>
</dbReference>
<dbReference type="Pfam" id="PF14525">
    <property type="entry name" value="AraC_binding_2"/>
    <property type="match status" value="1"/>
</dbReference>
<dbReference type="Gene3D" id="1.10.10.60">
    <property type="entry name" value="Homeodomain-like"/>
    <property type="match status" value="1"/>
</dbReference>
<proteinExistence type="predicted"/>
<dbReference type="InterPro" id="IPR009057">
    <property type="entry name" value="Homeodomain-like_sf"/>
</dbReference>
<name>A0A6G7XE14_9MICO</name>
<protein>
    <submittedName>
        <fullName evidence="5">Helix-turn-helix domain-containing protein</fullName>
    </submittedName>
</protein>
<evidence type="ECO:0000313" key="6">
    <source>
        <dbReference type="Proteomes" id="UP000502677"/>
    </source>
</evidence>
<dbReference type="Proteomes" id="UP000502677">
    <property type="component" value="Chromosome"/>
</dbReference>
<dbReference type="EMBL" id="CP049863">
    <property type="protein sequence ID" value="QIK62618.1"/>
    <property type="molecule type" value="Genomic_DNA"/>
</dbReference>
<dbReference type="RefSeq" id="WP_166289706.1">
    <property type="nucleotide sequence ID" value="NZ_CP049863.1"/>
</dbReference>
<organism evidence="5 6">
    <name type="scientific">Leucobacter viscericola</name>
    <dbReference type="NCBI Taxonomy" id="2714935"/>
    <lineage>
        <taxon>Bacteria</taxon>
        <taxon>Bacillati</taxon>
        <taxon>Actinomycetota</taxon>
        <taxon>Actinomycetes</taxon>
        <taxon>Micrococcales</taxon>
        <taxon>Microbacteriaceae</taxon>
        <taxon>Leucobacter</taxon>
    </lineage>
</organism>
<feature type="domain" description="HTH araC/xylS-type" evidence="4">
    <location>
        <begin position="213"/>
        <end position="314"/>
    </location>
</feature>
<dbReference type="AlphaFoldDB" id="A0A6G7XE14"/>
<evidence type="ECO:0000256" key="3">
    <source>
        <dbReference type="ARBA" id="ARBA00023163"/>
    </source>
</evidence>
<dbReference type="SMART" id="SM00342">
    <property type="entry name" value="HTH_ARAC"/>
    <property type="match status" value="1"/>
</dbReference>
<sequence length="315" mass="34657">MQRTHDAASAVVRTEDLSTYQQTVDNSFVPLKITPEPDGPFAASLRGVGAGDVAFTEVHSMPQVVERTRENISRGGSGFYKVSLLLAGSGMLIQDGREVIMNPGDISFYDTSQPYSLVFGEQFRNLIMMFPKDRLEFPEQFTASLTAVSLGDEHPLAQVVADFISKSSPHLHLLPAAARHKLAHTSIELFTSVLSAVFDSETIAQDPHQAMRQRIYDYIRTNLASHDLSPGSIAAANYISTRHLHALFQETGTSVSAWIKERRLERCRADLLDPALAHRGVAAIAANWGFTDAAHFSRNFRAAYGDSPTALRQRG</sequence>
<reference evidence="5 6" key="1">
    <citation type="submission" date="2020-03" db="EMBL/GenBank/DDBJ databases">
        <title>Leucobacter sp. nov., isolated from beetles.</title>
        <authorList>
            <person name="Hyun D.-W."/>
            <person name="Bae J.-W."/>
        </authorList>
    </citation>
    <scope>NUCLEOTIDE SEQUENCE [LARGE SCALE GENOMIC DNA]</scope>
    <source>
        <strain evidence="5 6">HDW9C</strain>
    </source>
</reference>
<dbReference type="GO" id="GO:0043565">
    <property type="term" value="F:sequence-specific DNA binding"/>
    <property type="evidence" value="ECO:0007669"/>
    <property type="project" value="InterPro"/>
</dbReference>
<dbReference type="InterPro" id="IPR035418">
    <property type="entry name" value="AraC-bd_2"/>
</dbReference>